<gene>
    <name evidence="3" type="ORF">EPICR_10457</name>
</gene>
<proteinExistence type="predicted"/>
<accession>A0A484HIF2</accession>
<dbReference type="AlphaFoldDB" id="A0A484HIF2"/>
<evidence type="ECO:0000313" key="3">
    <source>
        <dbReference type="EMBL" id="VEN72955.1"/>
    </source>
</evidence>
<dbReference type="Gene3D" id="3.20.20.140">
    <property type="entry name" value="Metal-dependent hydrolases"/>
    <property type="match status" value="1"/>
</dbReference>
<dbReference type="Pfam" id="PF04909">
    <property type="entry name" value="Amidohydro_2"/>
    <property type="match status" value="1"/>
</dbReference>
<dbReference type="EMBL" id="CAACVI010000001">
    <property type="protein sequence ID" value="VEN72955.1"/>
    <property type="molecule type" value="Genomic_DNA"/>
</dbReference>
<dbReference type="InterPro" id="IPR032466">
    <property type="entry name" value="Metal_Hydrolase"/>
</dbReference>
<keyword evidence="1" id="KW-0456">Lyase</keyword>
<dbReference type="GO" id="GO:0016787">
    <property type="term" value="F:hydrolase activity"/>
    <property type="evidence" value="ECO:0007669"/>
    <property type="project" value="UniProtKB-KW"/>
</dbReference>
<evidence type="ECO:0000259" key="2">
    <source>
        <dbReference type="Pfam" id="PF04909"/>
    </source>
</evidence>
<dbReference type="GO" id="GO:0019748">
    <property type="term" value="P:secondary metabolic process"/>
    <property type="evidence" value="ECO:0007669"/>
    <property type="project" value="TreeGrafter"/>
</dbReference>
<name>A0A484HIF2_9BACT</name>
<dbReference type="InterPro" id="IPR006680">
    <property type="entry name" value="Amidohydro-rel"/>
</dbReference>
<dbReference type="SUPFAM" id="SSF51556">
    <property type="entry name" value="Metallo-dependent hydrolases"/>
    <property type="match status" value="1"/>
</dbReference>
<reference evidence="3" key="1">
    <citation type="submission" date="2019-01" db="EMBL/GenBank/DDBJ databases">
        <authorList>
            <consortium name="Genoscope - CEA"/>
            <person name="William W."/>
        </authorList>
    </citation>
    <scope>NUCLEOTIDE SEQUENCE</scope>
    <source>
        <strain evidence="3">CR-1</strain>
    </source>
</reference>
<dbReference type="GO" id="GO:0005737">
    <property type="term" value="C:cytoplasm"/>
    <property type="evidence" value="ECO:0007669"/>
    <property type="project" value="TreeGrafter"/>
</dbReference>
<keyword evidence="3" id="KW-0378">Hydrolase</keyword>
<dbReference type="GO" id="GO:0016831">
    <property type="term" value="F:carboxy-lyase activity"/>
    <property type="evidence" value="ECO:0007669"/>
    <property type="project" value="InterPro"/>
</dbReference>
<dbReference type="PANTHER" id="PTHR21240">
    <property type="entry name" value="2-AMINO-3-CARBOXYLMUCONATE-6-SEMIALDEHYDE DECARBOXYLASE"/>
    <property type="match status" value="1"/>
</dbReference>
<evidence type="ECO:0000256" key="1">
    <source>
        <dbReference type="ARBA" id="ARBA00023239"/>
    </source>
</evidence>
<protein>
    <submittedName>
        <fullName evidence="3">Amidohydrolase</fullName>
    </submittedName>
</protein>
<dbReference type="InterPro" id="IPR032465">
    <property type="entry name" value="ACMSD"/>
</dbReference>
<dbReference type="CDD" id="cd01292">
    <property type="entry name" value="metallo-dependent_hydrolases"/>
    <property type="match status" value="1"/>
</dbReference>
<sequence>MIIDCHTHIFPPEIRDAREKYFASESAFKLLYESEKSKLRGARDLIRRMDEQGVDRSVVFGFPWRSPEVFRRHNDYIMEAAARHPGRLIGLGCFDPSSPEAPSEARRCLDAGLSGIGELAFYESDMDGASADAMAPIMDLCRERNAPVLIHANEPLGHVYPGKAPNTLGGIYRFLKRFPENRMVLAHWGGGVFFFHLLKKEVKSVLKNVFFDTAASPFLYDPAIYPTAAGIVGPEKILFGSDYPLIHPRRYFNEMAESGLQKDAMEAILGKNAAAVFGF</sequence>
<organism evidence="3">
    <name type="scientific">uncultured Desulfobacteraceae bacterium</name>
    <dbReference type="NCBI Taxonomy" id="218296"/>
    <lineage>
        <taxon>Bacteria</taxon>
        <taxon>Pseudomonadati</taxon>
        <taxon>Thermodesulfobacteriota</taxon>
        <taxon>Desulfobacteria</taxon>
        <taxon>Desulfobacterales</taxon>
        <taxon>Desulfobacteraceae</taxon>
        <taxon>environmental samples</taxon>
    </lineage>
</organism>
<dbReference type="PANTHER" id="PTHR21240:SF28">
    <property type="entry name" value="ISO-OROTATE DECARBOXYLASE (EUROFUNG)"/>
    <property type="match status" value="1"/>
</dbReference>
<feature type="domain" description="Amidohydrolase-related" evidence="2">
    <location>
        <begin position="3"/>
        <end position="279"/>
    </location>
</feature>